<dbReference type="EMBL" id="JADHEI010000033">
    <property type="protein sequence ID" value="MBF2735297.1"/>
    <property type="molecule type" value="Genomic_DNA"/>
</dbReference>
<dbReference type="SUPFAM" id="SSF52113">
    <property type="entry name" value="BRCT domain"/>
    <property type="match status" value="1"/>
</dbReference>
<comment type="caution">
    <text evidence="2">The sequence shown here is derived from an EMBL/GenBank/DDBJ whole genome shotgun (WGS) entry which is preliminary data.</text>
</comment>
<dbReference type="Gene3D" id="1.10.150.20">
    <property type="entry name" value="5' to 3' exonuclease, C-terminal subdomain"/>
    <property type="match status" value="1"/>
</dbReference>
<reference evidence="2" key="1">
    <citation type="submission" date="2020-10" db="EMBL/GenBank/DDBJ databases">
        <title>An improved Amphimedon queenslandica hologenome assembly reveals how three proteobacterial symbionts can extend the metabolic phenotypic of their marine sponge host.</title>
        <authorList>
            <person name="Degnan B."/>
            <person name="Degnan S."/>
            <person name="Xiang X."/>
        </authorList>
    </citation>
    <scope>NUCLEOTIDE SEQUENCE</scope>
    <source>
        <strain evidence="2">AqS2</strain>
    </source>
</reference>
<accession>A0A930UF71</accession>
<dbReference type="AlphaFoldDB" id="A0A930UF71"/>
<protein>
    <recommendedName>
        <fullName evidence="1">BRCT domain-containing protein</fullName>
    </recommendedName>
</protein>
<name>A0A930UF71_9GAMM</name>
<evidence type="ECO:0000313" key="2">
    <source>
        <dbReference type="EMBL" id="MBF2735297.1"/>
    </source>
</evidence>
<dbReference type="SUPFAM" id="SSF47781">
    <property type="entry name" value="RuvA domain 2-like"/>
    <property type="match status" value="1"/>
</dbReference>
<evidence type="ECO:0000259" key="1">
    <source>
        <dbReference type="PROSITE" id="PS50172"/>
    </source>
</evidence>
<dbReference type="CDD" id="cd17748">
    <property type="entry name" value="BRCT_DNA_ligase_like"/>
    <property type="match status" value="1"/>
</dbReference>
<sequence>MPLPAACPACGSALRVDGVNLVCGGTDCAGVKIALLRYAVSRPVLDMEGLAEKTLEKMVRHGFVSEPADLFALSEKDFIKLVRLEKEEDAAEQPAAAAATEPVDFAVDAALPPRARIDSIAAAARKLITAAGKESDWRAGQARADAVAQAAAAAIAEARADGEPKQAESLERLAAKQTRSVEAAAAKKRASLAKQADQRQTADAVTARRLHGIIAKAKDTSFARVLMALNIHGLGKTASEELAATPAPEEFIRRGDAAALCFVAAVNYDTAVRIKGFFAGGGDLLEEERGYVSRDHVAKLKRAGVKWPAPQPQPRRLPFAALLEHVNYLNGAAPEAGWPRLSGKLVAELKKHDVKSVDEILEQGLAERIMMRHAAVAAEEALRTLARLPAFRRLQTQLAKYVGVEWSAAAPQPAAAGRLAGKSVLVTGKLAGFTREGAQELVKKHGGTVASGVSAKTSLVVLGDKPGGSKVEKAEKLGVATMAGDDFLQMLGEDGGAVTA</sequence>
<dbReference type="InterPro" id="IPR010994">
    <property type="entry name" value="RuvA_2-like"/>
</dbReference>
<dbReference type="PROSITE" id="PS50172">
    <property type="entry name" value="BRCT"/>
    <property type="match status" value="1"/>
</dbReference>
<dbReference type="InterPro" id="IPR001357">
    <property type="entry name" value="BRCT_dom"/>
</dbReference>
<proteinExistence type="predicted"/>
<organism evidence="2 3">
    <name type="scientific">Candidatus Amphirhobacter heronislandensis</name>
    <dbReference type="NCBI Taxonomy" id="1732024"/>
    <lineage>
        <taxon>Bacteria</taxon>
        <taxon>Pseudomonadati</taxon>
        <taxon>Pseudomonadota</taxon>
        <taxon>Gammaproteobacteria</taxon>
        <taxon>Candidatus Tethybacterales</taxon>
        <taxon>Candidatus Tethybacteraceae</taxon>
        <taxon>Candidatus Amphirhobacter</taxon>
    </lineage>
</organism>
<dbReference type="InterPro" id="IPR036420">
    <property type="entry name" value="BRCT_dom_sf"/>
</dbReference>
<dbReference type="Pfam" id="PF00533">
    <property type="entry name" value="BRCT"/>
    <property type="match status" value="1"/>
</dbReference>
<dbReference type="Proteomes" id="UP000604381">
    <property type="component" value="Unassembled WGS sequence"/>
</dbReference>
<gene>
    <name evidence="2" type="ORF">ISN26_04330</name>
</gene>
<feature type="domain" description="BRCT" evidence="1">
    <location>
        <begin position="414"/>
        <end position="494"/>
    </location>
</feature>
<dbReference type="Gene3D" id="3.40.50.10190">
    <property type="entry name" value="BRCT domain"/>
    <property type="match status" value="1"/>
</dbReference>
<evidence type="ECO:0000313" key="3">
    <source>
        <dbReference type="Proteomes" id="UP000604381"/>
    </source>
</evidence>
<keyword evidence="3" id="KW-1185">Reference proteome</keyword>
<dbReference type="SMART" id="SM00292">
    <property type="entry name" value="BRCT"/>
    <property type="match status" value="1"/>
</dbReference>